<comment type="caution">
    <text evidence="1">The sequence shown here is derived from an EMBL/GenBank/DDBJ whole genome shotgun (WGS) entry which is preliminary data.</text>
</comment>
<gene>
    <name evidence="1" type="ORF">NPIL_164261</name>
</gene>
<accession>A0A8X6P8E5</accession>
<proteinExistence type="predicted"/>
<reference evidence="1" key="1">
    <citation type="submission" date="2020-08" db="EMBL/GenBank/DDBJ databases">
        <title>Multicomponent nature underlies the extraordinary mechanical properties of spider dragline silk.</title>
        <authorList>
            <person name="Kono N."/>
            <person name="Nakamura H."/>
            <person name="Mori M."/>
            <person name="Yoshida Y."/>
            <person name="Ohtoshi R."/>
            <person name="Malay A.D."/>
            <person name="Moran D.A.P."/>
            <person name="Tomita M."/>
            <person name="Numata K."/>
            <person name="Arakawa K."/>
        </authorList>
    </citation>
    <scope>NUCLEOTIDE SEQUENCE</scope>
</reference>
<evidence type="ECO:0000313" key="1">
    <source>
        <dbReference type="EMBL" id="GFT56356.1"/>
    </source>
</evidence>
<sequence>MEGKNKIFNMKNPNDFETIRNMLSCDSDDDDDIVLDEIDIEEEEHISEREEDSESEGVHQAFQKMKIMTIDIQISK</sequence>
<dbReference type="EMBL" id="BMAW01017987">
    <property type="protein sequence ID" value="GFT56356.1"/>
    <property type="molecule type" value="Genomic_DNA"/>
</dbReference>
<keyword evidence="2" id="KW-1185">Reference proteome</keyword>
<dbReference type="Proteomes" id="UP000887013">
    <property type="component" value="Unassembled WGS sequence"/>
</dbReference>
<protein>
    <submittedName>
        <fullName evidence="1">Uncharacterized protein</fullName>
    </submittedName>
</protein>
<evidence type="ECO:0000313" key="2">
    <source>
        <dbReference type="Proteomes" id="UP000887013"/>
    </source>
</evidence>
<name>A0A8X6P8E5_NEPPI</name>
<organism evidence="1 2">
    <name type="scientific">Nephila pilipes</name>
    <name type="common">Giant wood spider</name>
    <name type="synonym">Nephila maculata</name>
    <dbReference type="NCBI Taxonomy" id="299642"/>
    <lineage>
        <taxon>Eukaryota</taxon>
        <taxon>Metazoa</taxon>
        <taxon>Ecdysozoa</taxon>
        <taxon>Arthropoda</taxon>
        <taxon>Chelicerata</taxon>
        <taxon>Arachnida</taxon>
        <taxon>Araneae</taxon>
        <taxon>Araneomorphae</taxon>
        <taxon>Entelegynae</taxon>
        <taxon>Araneoidea</taxon>
        <taxon>Nephilidae</taxon>
        <taxon>Nephila</taxon>
    </lineage>
</organism>
<dbReference type="AlphaFoldDB" id="A0A8X6P8E5"/>